<dbReference type="AlphaFoldDB" id="A0A314Y9A6"/>
<accession>A0A314Y9A6</accession>
<protein>
    <submittedName>
        <fullName evidence="2">Uncharacterized protein</fullName>
    </submittedName>
</protein>
<proteinExistence type="predicted"/>
<reference evidence="2 3" key="1">
    <citation type="submission" date="2018-02" db="EMBL/GenBank/DDBJ databases">
        <title>Draft genome of wild Prunus yedoensis var. nudiflora.</title>
        <authorList>
            <person name="Baek S."/>
            <person name="Kim J.-H."/>
            <person name="Choi K."/>
            <person name="Kim G.-B."/>
            <person name="Cho A."/>
            <person name="Jang H."/>
            <person name="Shin C.-H."/>
            <person name="Yu H.-J."/>
            <person name="Mun J.-H."/>
        </authorList>
    </citation>
    <scope>NUCLEOTIDE SEQUENCE [LARGE SCALE GENOMIC DNA]</scope>
    <source>
        <strain evidence="3">cv. Jeju island</strain>
        <tissue evidence="2">Leaf</tissue>
    </source>
</reference>
<comment type="caution">
    <text evidence="2">The sequence shown here is derived from an EMBL/GenBank/DDBJ whole genome shotgun (WGS) entry which is preliminary data.</text>
</comment>
<dbReference type="EMBL" id="PJQY01001180">
    <property type="protein sequence ID" value="PQQ04895.1"/>
    <property type="molecule type" value="Genomic_DNA"/>
</dbReference>
<evidence type="ECO:0000256" key="1">
    <source>
        <dbReference type="SAM" id="MobiDB-lite"/>
    </source>
</evidence>
<evidence type="ECO:0000313" key="2">
    <source>
        <dbReference type="EMBL" id="PQQ04895.1"/>
    </source>
</evidence>
<dbReference type="Proteomes" id="UP000250321">
    <property type="component" value="Unassembled WGS sequence"/>
</dbReference>
<sequence>MWLGKSRPTRDWALSMHNRILNTHSLVTSHTCANYPLRVYETSCQRCLGSDISKYPYPSFHIQVSKCRGGETIQPGDHLAKPHRGILSNHVARDEPSNRGTGLPARTTESSILVHL</sequence>
<feature type="region of interest" description="Disordered" evidence="1">
    <location>
        <begin position="90"/>
        <end position="109"/>
    </location>
</feature>
<organism evidence="2 3">
    <name type="scientific">Prunus yedoensis var. nudiflora</name>
    <dbReference type="NCBI Taxonomy" id="2094558"/>
    <lineage>
        <taxon>Eukaryota</taxon>
        <taxon>Viridiplantae</taxon>
        <taxon>Streptophyta</taxon>
        <taxon>Embryophyta</taxon>
        <taxon>Tracheophyta</taxon>
        <taxon>Spermatophyta</taxon>
        <taxon>Magnoliopsida</taxon>
        <taxon>eudicotyledons</taxon>
        <taxon>Gunneridae</taxon>
        <taxon>Pentapetalae</taxon>
        <taxon>rosids</taxon>
        <taxon>fabids</taxon>
        <taxon>Rosales</taxon>
        <taxon>Rosaceae</taxon>
        <taxon>Amygdaloideae</taxon>
        <taxon>Amygdaleae</taxon>
        <taxon>Prunus</taxon>
    </lineage>
</organism>
<name>A0A314Y9A6_PRUYE</name>
<keyword evidence="3" id="KW-1185">Reference proteome</keyword>
<evidence type="ECO:0000313" key="3">
    <source>
        <dbReference type="Proteomes" id="UP000250321"/>
    </source>
</evidence>
<gene>
    <name evidence="2" type="ORF">Pyn_25004</name>
</gene>